<organism evidence="2 3">
    <name type="scientific">Cuscuta epithymum</name>
    <dbReference type="NCBI Taxonomy" id="186058"/>
    <lineage>
        <taxon>Eukaryota</taxon>
        <taxon>Viridiplantae</taxon>
        <taxon>Streptophyta</taxon>
        <taxon>Embryophyta</taxon>
        <taxon>Tracheophyta</taxon>
        <taxon>Spermatophyta</taxon>
        <taxon>Magnoliopsida</taxon>
        <taxon>eudicotyledons</taxon>
        <taxon>Gunneridae</taxon>
        <taxon>Pentapetalae</taxon>
        <taxon>asterids</taxon>
        <taxon>lamiids</taxon>
        <taxon>Solanales</taxon>
        <taxon>Convolvulaceae</taxon>
        <taxon>Cuscuteae</taxon>
        <taxon>Cuscuta</taxon>
        <taxon>Cuscuta subgen. Cuscuta</taxon>
    </lineage>
</organism>
<name>A0AAV0FEP9_9ASTE</name>
<keyword evidence="1" id="KW-0812">Transmembrane</keyword>
<evidence type="ECO:0000256" key="1">
    <source>
        <dbReference type="SAM" id="Phobius"/>
    </source>
</evidence>
<evidence type="ECO:0000313" key="2">
    <source>
        <dbReference type="EMBL" id="CAH9133901.1"/>
    </source>
</evidence>
<feature type="non-terminal residue" evidence="2">
    <location>
        <position position="111"/>
    </location>
</feature>
<comment type="caution">
    <text evidence="2">The sequence shown here is derived from an EMBL/GenBank/DDBJ whole genome shotgun (WGS) entry which is preliminary data.</text>
</comment>
<feature type="transmembrane region" description="Helical" evidence="1">
    <location>
        <begin position="71"/>
        <end position="92"/>
    </location>
</feature>
<feature type="transmembrane region" description="Helical" evidence="1">
    <location>
        <begin position="12"/>
        <end position="37"/>
    </location>
</feature>
<accession>A0AAV0FEP9</accession>
<keyword evidence="1" id="KW-0472">Membrane</keyword>
<keyword evidence="3" id="KW-1185">Reference proteome</keyword>
<dbReference type="AlphaFoldDB" id="A0AAV0FEP9"/>
<protein>
    <submittedName>
        <fullName evidence="2">Uncharacterized protein</fullName>
    </submittedName>
</protein>
<gene>
    <name evidence="2" type="ORF">CEPIT_LOCUS33301</name>
</gene>
<dbReference type="EMBL" id="CAMAPF010000979">
    <property type="protein sequence ID" value="CAH9133901.1"/>
    <property type="molecule type" value="Genomic_DNA"/>
</dbReference>
<keyword evidence="1" id="KW-1133">Transmembrane helix</keyword>
<proteinExistence type="predicted"/>
<evidence type="ECO:0000313" key="3">
    <source>
        <dbReference type="Proteomes" id="UP001152523"/>
    </source>
</evidence>
<reference evidence="2" key="1">
    <citation type="submission" date="2022-07" db="EMBL/GenBank/DDBJ databases">
        <authorList>
            <person name="Macas J."/>
            <person name="Novak P."/>
            <person name="Neumann P."/>
        </authorList>
    </citation>
    <scope>NUCLEOTIDE SEQUENCE</scope>
</reference>
<sequence length="111" mass="12727">MYAINTSIFSIALLNFTSFSPNSFPLCSLYLLFLLAVHSPTLSPPPFHLPFSLHTHSSLFHLHHLQLSPSYIVSITIFISLIFIIFTIFIIIQSYIFTTSSSIFQICRRWS</sequence>
<dbReference type="Proteomes" id="UP001152523">
    <property type="component" value="Unassembled WGS sequence"/>
</dbReference>